<gene>
    <name evidence="3" type="ORF">SEMRO_341_G121630.1</name>
</gene>
<protein>
    <submittedName>
        <fullName evidence="3">Inherit from COG: Phosphoglycerate mutase</fullName>
    </submittedName>
</protein>
<organism evidence="3 4">
    <name type="scientific">Seminavis robusta</name>
    <dbReference type="NCBI Taxonomy" id="568900"/>
    <lineage>
        <taxon>Eukaryota</taxon>
        <taxon>Sar</taxon>
        <taxon>Stramenopiles</taxon>
        <taxon>Ochrophyta</taxon>
        <taxon>Bacillariophyta</taxon>
        <taxon>Bacillariophyceae</taxon>
        <taxon>Bacillariophycidae</taxon>
        <taxon>Naviculales</taxon>
        <taxon>Naviculaceae</taxon>
        <taxon>Seminavis</taxon>
    </lineage>
</organism>
<name>A0A9N8HFB3_9STRA</name>
<comment type="caution">
    <text evidence="3">The sequence shown here is derived from an EMBL/GenBank/DDBJ whole genome shotgun (WGS) entry which is preliminary data.</text>
</comment>
<dbReference type="SMART" id="SM00855">
    <property type="entry name" value="PGAM"/>
    <property type="match status" value="1"/>
</dbReference>
<dbReference type="AlphaFoldDB" id="A0A9N8HFB3"/>
<feature type="chain" id="PRO_5040295329" evidence="2">
    <location>
        <begin position="25"/>
        <end position="365"/>
    </location>
</feature>
<dbReference type="EMBL" id="CAICTM010000340">
    <property type="protein sequence ID" value="CAB9508303.1"/>
    <property type="molecule type" value="Genomic_DNA"/>
</dbReference>
<keyword evidence="2" id="KW-0732">Signal</keyword>
<evidence type="ECO:0000313" key="4">
    <source>
        <dbReference type="Proteomes" id="UP001153069"/>
    </source>
</evidence>
<keyword evidence="4" id="KW-1185">Reference proteome</keyword>
<dbReference type="GO" id="GO:0005737">
    <property type="term" value="C:cytoplasm"/>
    <property type="evidence" value="ECO:0007669"/>
    <property type="project" value="TreeGrafter"/>
</dbReference>
<dbReference type="SUPFAM" id="SSF53254">
    <property type="entry name" value="Phosphoglycerate mutase-like"/>
    <property type="match status" value="1"/>
</dbReference>
<dbReference type="Gene3D" id="3.40.50.1240">
    <property type="entry name" value="Phosphoglycerate mutase-like"/>
    <property type="match status" value="1"/>
</dbReference>
<feature type="signal peptide" evidence="2">
    <location>
        <begin position="1"/>
        <end position="24"/>
    </location>
</feature>
<dbReference type="CDD" id="cd07067">
    <property type="entry name" value="HP_PGM_like"/>
    <property type="match status" value="1"/>
</dbReference>
<feature type="coiled-coil region" evidence="1">
    <location>
        <begin position="176"/>
        <end position="203"/>
    </location>
</feature>
<reference evidence="3" key="1">
    <citation type="submission" date="2020-06" db="EMBL/GenBank/DDBJ databases">
        <authorList>
            <consortium name="Plant Systems Biology data submission"/>
        </authorList>
    </citation>
    <scope>NUCLEOTIDE SEQUENCE</scope>
    <source>
        <strain evidence="3">D6</strain>
    </source>
</reference>
<dbReference type="PANTHER" id="PTHR48100">
    <property type="entry name" value="BROAD-SPECIFICITY PHOSPHATASE YOR283W-RELATED"/>
    <property type="match status" value="1"/>
</dbReference>
<dbReference type="GO" id="GO:0016791">
    <property type="term" value="F:phosphatase activity"/>
    <property type="evidence" value="ECO:0007669"/>
    <property type="project" value="TreeGrafter"/>
</dbReference>
<evidence type="ECO:0000313" key="3">
    <source>
        <dbReference type="EMBL" id="CAB9508303.1"/>
    </source>
</evidence>
<dbReference type="Pfam" id="PF00300">
    <property type="entry name" value="His_Phos_1"/>
    <property type="match status" value="1"/>
</dbReference>
<dbReference type="OrthoDB" id="48066at2759"/>
<sequence length="365" mass="39858">MVSAFAVWAISLWVLWTPSSIVQSFTVQSSSVSCHYKSTSRRGAVTNEDHDHDEDSVVPKEQFNSSIDPWNRRQVLSYGSSLALATTSFHRPSNAIATTTDNYLDALVDLPPLATDTCRIFFCRHGQTENNRLRLVQGARVNAPLNELGRQQGYRTGLALANALPVTPSLVYCSPLVRARQTAQQARNAMMGKQQEEEELQALDALMEVDFGPVAEGQRVDDAKPGMMATYARWSMGDVDFRPEGGGDSGRDVIYRAVQAVETLAKAAASDECPNRCVAAFTHSQYLRMLLAVFLGKSLVEGANLVTANGSINVLDVNLSGKTQTVGPKSRLVGGFLSQAPRDFSLEIPKATVVRINEVRHLEGL</sequence>
<dbReference type="PANTHER" id="PTHR48100:SF1">
    <property type="entry name" value="HISTIDINE PHOSPHATASE FAMILY PROTEIN-RELATED"/>
    <property type="match status" value="1"/>
</dbReference>
<dbReference type="Proteomes" id="UP001153069">
    <property type="component" value="Unassembled WGS sequence"/>
</dbReference>
<keyword evidence="1" id="KW-0175">Coiled coil</keyword>
<dbReference type="InterPro" id="IPR013078">
    <property type="entry name" value="His_Pase_superF_clade-1"/>
</dbReference>
<evidence type="ECO:0000256" key="2">
    <source>
        <dbReference type="SAM" id="SignalP"/>
    </source>
</evidence>
<proteinExistence type="predicted"/>
<dbReference type="InterPro" id="IPR029033">
    <property type="entry name" value="His_PPase_superfam"/>
</dbReference>
<evidence type="ECO:0000256" key="1">
    <source>
        <dbReference type="SAM" id="Coils"/>
    </source>
</evidence>
<dbReference type="InterPro" id="IPR050275">
    <property type="entry name" value="PGM_Phosphatase"/>
</dbReference>
<accession>A0A9N8HFB3</accession>